<dbReference type="AlphaFoldDB" id="A0A930BA82"/>
<dbReference type="Proteomes" id="UP000757890">
    <property type="component" value="Unassembled WGS sequence"/>
</dbReference>
<reference evidence="1" key="1">
    <citation type="submission" date="2020-04" db="EMBL/GenBank/DDBJ databases">
        <title>Deep metagenomics examines the oral microbiome during advanced dental caries in children, revealing novel taxa and co-occurrences with host molecules.</title>
        <authorList>
            <person name="Baker J.L."/>
            <person name="Morton J.T."/>
            <person name="Dinis M."/>
            <person name="Alvarez R."/>
            <person name="Tran N.C."/>
            <person name="Knight R."/>
            <person name="Edlund A."/>
        </authorList>
    </citation>
    <scope>NUCLEOTIDE SEQUENCE</scope>
    <source>
        <strain evidence="1">JCVI_32_bin.14</strain>
    </source>
</reference>
<name>A0A930BA82_9FIRM</name>
<comment type="caution">
    <text evidence="1">The sequence shown here is derived from an EMBL/GenBank/DDBJ whole genome shotgun (WGS) entry which is preliminary data.</text>
</comment>
<evidence type="ECO:0000313" key="1">
    <source>
        <dbReference type="EMBL" id="MBF1130371.1"/>
    </source>
</evidence>
<organism evidence="1 2">
    <name type="scientific">Dialister invisus</name>
    <dbReference type="NCBI Taxonomy" id="218538"/>
    <lineage>
        <taxon>Bacteria</taxon>
        <taxon>Bacillati</taxon>
        <taxon>Bacillota</taxon>
        <taxon>Negativicutes</taxon>
        <taxon>Veillonellales</taxon>
        <taxon>Veillonellaceae</taxon>
        <taxon>Dialister</taxon>
    </lineage>
</organism>
<proteinExistence type="predicted"/>
<sequence length="73" mass="8476">MEPYQNVNGNSGIAGYEIGDTYIEVEFADTESVYRYSYESAGRENVEEMKRLAVQGYGLNSFINRRVKYLYEK</sequence>
<gene>
    <name evidence="1" type="ORF">HXL70_10145</name>
</gene>
<evidence type="ECO:0000313" key="2">
    <source>
        <dbReference type="Proteomes" id="UP000757890"/>
    </source>
</evidence>
<protein>
    <submittedName>
        <fullName evidence="1">Uncharacterized protein</fullName>
    </submittedName>
</protein>
<accession>A0A930BA82</accession>
<dbReference type="EMBL" id="JABZMK010000205">
    <property type="protein sequence ID" value="MBF1130371.1"/>
    <property type="molecule type" value="Genomic_DNA"/>
</dbReference>